<evidence type="ECO:0000313" key="1">
    <source>
        <dbReference type="EMBL" id="MBM9506532.1"/>
    </source>
</evidence>
<dbReference type="EMBL" id="JADKYB010000009">
    <property type="protein sequence ID" value="MBM9506532.1"/>
    <property type="molecule type" value="Genomic_DNA"/>
</dbReference>
<reference evidence="1 2" key="1">
    <citation type="submission" date="2021-01" db="EMBL/GenBank/DDBJ databases">
        <title>Streptomyces acididurans sp. nov., isolated from a peat swamp forest soil.</title>
        <authorList>
            <person name="Chantavorakit T."/>
            <person name="Duangmal K."/>
        </authorList>
    </citation>
    <scope>NUCLEOTIDE SEQUENCE [LARGE SCALE GENOMIC DNA]</scope>
    <source>
        <strain evidence="1 2">KK5PA1</strain>
    </source>
</reference>
<dbReference type="Proteomes" id="UP000749040">
    <property type="component" value="Unassembled WGS sequence"/>
</dbReference>
<proteinExistence type="predicted"/>
<comment type="caution">
    <text evidence="1">The sequence shown here is derived from an EMBL/GenBank/DDBJ whole genome shotgun (WGS) entry which is preliminary data.</text>
</comment>
<evidence type="ECO:0000313" key="2">
    <source>
        <dbReference type="Proteomes" id="UP000749040"/>
    </source>
</evidence>
<gene>
    <name evidence="1" type="ORF">ITX44_18620</name>
</gene>
<keyword evidence="2" id="KW-1185">Reference proteome</keyword>
<organism evidence="1 2">
    <name type="scientific">Actinacidiphila acididurans</name>
    <dbReference type="NCBI Taxonomy" id="2784346"/>
    <lineage>
        <taxon>Bacteria</taxon>
        <taxon>Bacillati</taxon>
        <taxon>Actinomycetota</taxon>
        <taxon>Actinomycetes</taxon>
        <taxon>Kitasatosporales</taxon>
        <taxon>Streptomycetaceae</taxon>
        <taxon>Actinacidiphila</taxon>
    </lineage>
</organism>
<protein>
    <submittedName>
        <fullName evidence="1">Uncharacterized protein</fullName>
    </submittedName>
</protein>
<name>A0ABS2TTX9_9ACTN</name>
<sequence>MEPGTTYRLCVGASCQARTARAQDAGPSFLQVALPDSVGARKVSVRFTATHGAAGPPAVDERRTVKLTKSQPNGAGCGPTAYQAGLTYDPGTGLSPHH</sequence>
<accession>A0ABS2TTX9</accession>
<dbReference type="RefSeq" id="WP_205358397.1">
    <property type="nucleotide sequence ID" value="NZ_JADKYB010000009.1"/>
</dbReference>